<feature type="region of interest" description="Disordered" evidence="3">
    <location>
        <begin position="490"/>
        <end position="544"/>
    </location>
</feature>
<evidence type="ECO:0000313" key="6">
    <source>
        <dbReference type="Proteomes" id="UP001056012"/>
    </source>
</evidence>
<dbReference type="Pfam" id="PF00350">
    <property type="entry name" value="Dynamin_N"/>
    <property type="match status" value="1"/>
</dbReference>
<feature type="compositionally biased region" description="Acidic residues" evidence="3">
    <location>
        <begin position="500"/>
        <end position="511"/>
    </location>
</feature>
<reference evidence="5" key="1">
    <citation type="submission" date="2021-12" db="EMBL/GenBank/DDBJ databases">
        <title>Curvularia clavata genome.</title>
        <authorList>
            <person name="Cao Y."/>
        </authorList>
    </citation>
    <scope>NUCLEOTIDE SEQUENCE</scope>
    <source>
        <strain evidence="5">Yc1106</strain>
    </source>
</reference>
<dbReference type="OrthoDB" id="5061070at2759"/>
<dbReference type="GO" id="GO:0031623">
    <property type="term" value="P:receptor internalization"/>
    <property type="evidence" value="ECO:0007669"/>
    <property type="project" value="TreeGrafter"/>
</dbReference>
<dbReference type="EMBL" id="CP089278">
    <property type="protein sequence ID" value="USP79604.1"/>
    <property type="molecule type" value="Genomic_DNA"/>
</dbReference>
<feature type="compositionally biased region" description="Basic and acidic residues" evidence="3">
    <location>
        <begin position="10"/>
        <end position="23"/>
    </location>
</feature>
<organism evidence="5 6">
    <name type="scientific">Curvularia clavata</name>
    <dbReference type="NCBI Taxonomy" id="95742"/>
    <lineage>
        <taxon>Eukaryota</taxon>
        <taxon>Fungi</taxon>
        <taxon>Dikarya</taxon>
        <taxon>Ascomycota</taxon>
        <taxon>Pezizomycotina</taxon>
        <taxon>Dothideomycetes</taxon>
        <taxon>Pleosporomycetidae</taxon>
        <taxon>Pleosporales</taxon>
        <taxon>Pleosporineae</taxon>
        <taxon>Pleosporaceae</taxon>
        <taxon>Curvularia</taxon>
    </lineage>
</organism>
<evidence type="ECO:0000256" key="1">
    <source>
        <dbReference type="ARBA" id="ARBA00022741"/>
    </source>
</evidence>
<dbReference type="GO" id="GO:0005886">
    <property type="term" value="C:plasma membrane"/>
    <property type="evidence" value="ECO:0007669"/>
    <property type="project" value="TreeGrafter"/>
</dbReference>
<dbReference type="SMART" id="SM00053">
    <property type="entry name" value="DYNc"/>
    <property type="match status" value="1"/>
</dbReference>
<dbReference type="PANTHER" id="PTHR11566">
    <property type="entry name" value="DYNAMIN"/>
    <property type="match status" value="1"/>
</dbReference>
<dbReference type="GO" id="GO:0005737">
    <property type="term" value="C:cytoplasm"/>
    <property type="evidence" value="ECO:0007669"/>
    <property type="project" value="TreeGrafter"/>
</dbReference>
<dbReference type="Pfam" id="PF01031">
    <property type="entry name" value="Dynamin_M"/>
    <property type="match status" value="1"/>
</dbReference>
<protein>
    <recommendedName>
        <fullName evidence="4">Dynamin GTPase domain-containing protein</fullName>
    </recommendedName>
</protein>
<dbReference type="InterPro" id="IPR000375">
    <property type="entry name" value="Dynamin_stalk"/>
</dbReference>
<dbReference type="InterPro" id="IPR001401">
    <property type="entry name" value="Dynamin_GTPase"/>
</dbReference>
<dbReference type="Gene3D" id="1.20.120.1240">
    <property type="entry name" value="Dynamin, middle domain"/>
    <property type="match status" value="1"/>
</dbReference>
<dbReference type="PANTHER" id="PTHR11566:SF131">
    <property type="entry name" value="GTPASE, PUTATIVE (AFU_ORTHOLOGUE AFUA_6G07630)-RELATED"/>
    <property type="match status" value="1"/>
</dbReference>
<dbReference type="PRINTS" id="PR00195">
    <property type="entry name" value="DYNAMIN"/>
</dbReference>
<feature type="region of interest" description="Disordered" evidence="3">
    <location>
        <begin position="1"/>
        <end position="46"/>
    </location>
</feature>
<dbReference type="InterPro" id="IPR045063">
    <property type="entry name" value="Dynamin_N"/>
</dbReference>
<dbReference type="GO" id="GO:0005525">
    <property type="term" value="F:GTP binding"/>
    <property type="evidence" value="ECO:0007669"/>
    <property type="project" value="InterPro"/>
</dbReference>
<keyword evidence="2" id="KW-0342">GTP-binding</keyword>
<evidence type="ECO:0000256" key="2">
    <source>
        <dbReference type="ARBA" id="ARBA00023134"/>
    </source>
</evidence>
<evidence type="ECO:0000256" key="3">
    <source>
        <dbReference type="SAM" id="MobiDB-lite"/>
    </source>
</evidence>
<evidence type="ECO:0000259" key="4">
    <source>
        <dbReference type="SMART" id="SM00053"/>
    </source>
</evidence>
<dbReference type="GO" id="GO:0005874">
    <property type="term" value="C:microtubule"/>
    <property type="evidence" value="ECO:0007669"/>
    <property type="project" value="TreeGrafter"/>
</dbReference>
<accession>A0A9Q8ZBJ1</accession>
<evidence type="ECO:0000313" key="5">
    <source>
        <dbReference type="EMBL" id="USP79604.1"/>
    </source>
</evidence>
<keyword evidence="1" id="KW-0547">Nucleotide-binding</keyword>
<dbReference type="GO" id="GO:0008017">
    <property type="term" value="F:microtubule binding"/>
    <property type="evidence" value="ECO:0007669"/>
    <property type="project" value="TreeGrafter"/>
</dbReference>
<dbReference type="AlphaFoldDB" id="A0A9Q8ZBJ1"/>
<dbReference type="InterPro" id="IPR027417">
    <property type="entry name" value="P-loop_NTPase"/>
</dbReference>
<dbReference type="Proteomes" id="UP001056012">
    <property type="component" value="Chromosome 5"/>
</dbReference>
<gene>
    <name evidence="5" type="ORF">yc1106_06878</name>
</gene>
<dbReference type="SUPFAM" id="SSF52540">
    <property type="entry name" value="P-loop containing nucleoside triphosphate hydrolases"/>
    <property type="match status" value="1"/>
</dbReference>
<dbReference type="VEuPathDB" id="FungiDB:yc1106_06878"/>
<dbReference type="GO" id="GO:0003924">
    <property type="term" value="F:GTPase activity"/>
    <property type="evidence" value="ECO:0007669"/>
    <property type="project" value="InterPro"/>
</dbReference>
<name>A0A9Q8ZBJ1_CURCL</name>
<dbReference type="InterPro" id="IPR022812">
    <property type="entry name" value="Dynamin"/>
</dbReference>
<sequence length="848" mass="96768">MPPAARRGKRENISHLSEDHRPVDQVAVITPDKQRDSSEAPDTDALGRHVNEVIKTISRLQSLGLQRLKIPLPKCIVLGEQSAGKSSVIEAISGIKTPRSDDTCTRCPLFISLEGSEDPRARWNASVSLRLDYKHDGNNGRDRRFRGWCPLPQPTIVPFATTENPNELEHFIARAQLTVLSPHIDHEVFLRPSLAGLREDGRCAFSPNVVCISIAQPGLPALSFYDLPGIIGQAEIEEDQFVVKFVSDLVTDYVKDPETLVLLCCSLETDIANSTAGGIARKLKATDRCIGVLTKPDRLPPGSRHDKLMEVFEQKRFALGHGYFVVKNLGQDEINQGLTHQEARAREREFFDKDQIWSTTFKIYAHRFGTVNLQRFLSQKLAEHIMKKLPIIEQEIDTRLHEVENALQQFPEPPTHNATRIISDVIFDFSQEVRREIEAQWPCKTWRNNWKALQRSFFDALANMKPGLVIRGKEDESVYWDIQAALPGGSAKEPIPLSDSENEGNEEDDAVSETVKGSSESPTKKRKLDDIANISGERGPPAPLDGATGMQFADFSNLKKSFRLDDVRQHLMENSQSKIPGQIEPRVINSMMLEAIEHWRKPLDQFFDILRTQIRDQIHDVFEKYFRSREGSAFYVETWKIVDDMLANDLLQPNMNMALDSLKDEKEGPYIFHKDVFEEEKKKSLDYYQQHRLVNRLSLYKRTKEQRTKKPMTPAEEEKVKKHCMAVLKFEPYEVEVGVVAQVTTYYMLAARRFHDSVCMRIESHWYKKLATELRDELENRLGVRHDQQGHDNAVRLLAEPSHRYNQRKELIGQRNSLVEGQKVLKDLQKKYGIGAPVAAKVEDVGNA</sequence>
<dbReference type="CDD" id="cd08771">
    <property type="entry name" value="DLP_1"/>
    <property type="match status" value="1"/>
</dbReference>
<dbReference type="Gene3D" id="3.40.50.300">
    <property type="entry name" value="P-loop containing nucleotide triphosphate hydrolases"/>
    <property type="match status" value="1"/>
</dbReference>
<feature type="domain" description="Dynamin GTPase" evidence="4">
    <location>
        <begin position="50"/>
        <end position="337"/>
    </location>
</feature>
<proteinExistence type="predicted"/>
<keyword evidence="6" id="KW-1185">Reference proteome</keyword>